<name>A0AA40GHJ8_9HYME</name>
<dbReference type="AlphaFoldDB" id="A0AA40GHJ8"/>
<comment type="caution">
    <text evidence="1">The sequence shown here is derived from an EMBL/GenBank/DDBJ whole genome shotgun (WGS) entry which is preliminary data.</text>
</comment>
<reference evidence="1" key="1">
    <citation type="submission" date="2021-10" db="EMBL/GenBank/DDBJ databases">
        <title>Melipona bicolor Genome sequencing and assembly.</title>
        <authorList>
            <person name="Araujo N.S."/>
            <person name="Arias M.C."/>
        </authorList>
    </citation>
    <scope>NUCLEOTIDE SEQUENCE</scope>
    <source>
        <strain evidence="1">USP_2M_L1-L4_2017</strain>
        <tissue evidence="1">Whole body</tissue>
    </source>
</reference>
<dbReference type="EMBL" id="JAHYIQ010000001">
    <property type="protein sequence ID" value="KAK1137968.1"/>
    <property type="molecule type" value="Genomic_DNA"/>
</dbReference>
<accession>A0AA40GHJ8</accession>
<evidence type="ECO:0000313" key="2">
    <source>
        <dbReference type="Proteomes" id="UP001177670"/>
    </source>
</evidence>
<gene>
    <name evidence="1" type="ORF">K0M31_002459</name>
</gene>
<evidence type="ECO:0000313" key="1">
    <source>
        <dbReference type="EMBL" id="KAK1137968.1"/>
    </source>
</evidence>
<keyword evidence="2" id="KW-1185">Reference proteome</keyword>
<organism evidence="1 2">
    <name type="scientific">Melipona bicolor</name>
    <dbReference type="NCBI Taxonomy" id="60889"/>
    <lineage>
        <taxon>Eukaryota</taxon>
        <taxon>Metazoa</taxon>
        <taxon>Ecdysozoa</taxon>
        <taxon>Arthropoda</taxon>
        <taxon>Hexapoda</taxon>
        <taxon>Insecta</taxon>
        <taxon>Pterygota</taxon>
        <taxon>Neoptera</taxon>
        <taxon>Endopterygota</taxon>
        <taxon>Hymenoptera</taxon>
        <taxon>Apocrita</taxon>
        <taxon>Aculeata</taxon>
        <taxon>Apoidea</taxon>
        <taxon>Anthophila</taxon>
        <taxon>Apidae</taxon>
        <taxon>Melipona</taxon>
    </lineage>
</organism>
<dbReference type="Proteomes" id="UP001177670">
    <property type="component" value="Unassembled WGS sequence"/>
</dbReference>
<protein>
    <submittedName>
        <fullName evidence="1">Uncharacterized protein</fullName>
    </submittedName>
</protein>
<proteinExistence type="predicted"/>
<sequence length="117" mass="13356">MVSSNYSSQVYSNADQPNEYYTRCWTLLSDPWNVLGKFSDTRCIESIERKLKNLEIWEGSLDPGDLGVLRLEGFFVDFANFSVSEFGFWVRGLGNSRSQEFGKLGNLENISIRKLAV</sequence>